<sequence length="212" mass="22638">MASDTTPRPGRPLKLLDDEVREQLLEAISHGATIESAVAAAGIGVTTFYRWMERGEQALQSLQDGEEPKPSEEPFREFREAVTRAHARGEVFNADLLRKIAVGGFVVKTRTKRYRDPASGQVVEEREDDIAPPDLRAVTFYLERRHGGSWGKASALEVSGPGGGPVEVAGGAGLAALAERVAESLEEYRAELEAGGGDVVDGVVVEDGPDGG</sequence>
<organism evidence="1 2">
    <name type="scientific">Actinomadura yumaensis</name>
    <dbReference type="NCBI Taxonomy" id="111807"/>
    <lineage>
        <taxon>Bacteria</taxon>
        <taxon>Bacillati</taxon>
        <taxon>Actinomycetota</taxon>
        <taxon>Actinomycetes</taxon>
        <taxon>Streptosporangiales</taxon>
        <taxon>Thermomonosporaceae</taxon>
        <taxon>Actinomadura</taxon>
    </lineage>
</organism>
<accession>A0ABW2CNR3</accession>
<name>A0ABW2CNR3_9ACTN</name>
<evidence type="ECO:0000313" key="2">
    <source>
        <dbReference type="Proteomes" id="UP001596380"/>
    </source>
</evidence>
<dbReference type="Proteomes" id="UP001596380">
    <property type="component" value="Unassembled WGS sequence"/>
</dbReference>
<evidence type="ECO:0008006" key="3">
    <source>
        <dbReference type="Google" id="ProtNLM"/>
    </source>
</evidence>
<dbReference type="RefSeq" id="WP_378063658.1">
    <property type="nucleotide sequence ID" value="NZ_JBHSXS010000019.1"/>
</dbReference>
<evidence type="ECO:0000313" key="1">
    <source>
        <dbReference type="EMBL" id="MFC6883442.1"/>
    </source>
</evidence>
<keyword evidence="2" id="KW-1185">Reference proteome</keyword>
<dbReference type="Gene3D" id="1.10.10.60">
    <property type="entry name" value="Homeodomain-like"/>
    <property type="match status" value="1"/>
</dbReference>
<proteinExistence type="predicted"/>
<gene>
    <name evidence="1" type="ORF">ACFQKB_27035</name>
</gene>
<comment type="caution">
    <text evidence="1">The sequence shown here is derived from an EMBL/GenBank/DDBJ whole genome shotgun (WGS) entry which is preliminary data.</text>
</comment>
<reference evidence="2" key="1">
    <citation type="journal article" date="2019" name="Int. J. Syst. Evol. Microbiol.">
        <title>The Global Catalogue of Microorganisms (GCM) 10K type strain sequencing project: providing services to taxonomists for standard genome sequencing and annotation.</title>
        <authorList>
            <consortium name="The Broad Institute Genomics Platform"/>
            <consortium name="The Broad Institute Genome Sequencing Center for Infectious Disease"/>
            <person name="Wu L."/>
            <person name="Ma J."/>
        </authorList>
    </citation>
    <scope>NUCLEOTIDE SEQUENCE [LARGE SCALE GENOMIC DNA]</scope>
    <source>
        <strain evidence="2">JCM 3369</strain>
    </source>
</reference>
<dbReference type="EMBL" id="JBHSXS010000019">
    <property type="protein sequence ID" value="MFC6883442.1"/>
    <property type="molecule type" value="Genomic_DNA"/>
</dbReference>
<protein>
    <recommendedName>
        <fullName evidence="3">Helix-turn-helix domain-containing protein</fullName>
    </recommendedName>
</protein>